<keyword evidence="3" id="KW-1185">Reference proteome</keyword>
<dbReference type="EMBL" id="FUYA01000002">
    <property type="protein sequence ID" value="SKA67626.1"/>
    <property type="molecule type" value="Genomic_DNA"/>
</dbReference>
<dbReference type="STRING" id="1121442.SAMN02745702_00859"/>
<organism evidence="2 3">
    <name type="scientific">Desulfobaculum bizertense DSM 18034</name>
    <dbReference type="NCBI Taxonomy" id="1121442"/>
    <lineage>
        <taxon>Bacteria</taxon>
        <taxon>Pseudomonadati</taxon>
        <taxon>Thermodesulfobacteriota</taxon>
        <taxon>Desulfovibrionia</taxon>
        <taxon>Desulfovibrionales</taxon>
        <taxon>Desulfovibrionaceae</taxon>
        <taxon>Desulfobaculum</taxon>
    </lineage>
</organism>
<dbReference type="AlphaFoldDB" id="A0A1T4VRN5"/>
<sequence>MLSSLAYKEWLKLRYVFWVPFLFIALALGDALITFRHVNEIIGPLMLWLDAVFYDKVFFDSLLPAGVFCGIWTALFQFVPECQGKRLRLLFHLPVRHRVSLYFIIFTGLLICSAGLLVSLGGLSLLVAHYLPREMVIRSVLTALPWMLASYPAYLGTVLLIVEPLWTRKFLLGILTALFLKPFFASEIPGAYQHSILSFALLTLLWLFPLDVLANRFKRGARW</sequence>
<feature type="transmembrane region" description="Helical" evidence="1">
    <location>
        <begin position="15"/>
        <end position="38"/>
    </location>
</feature>
<evidence type="ECO:0008006" key="4">
    <source>
        <dbReference type="Google" id="ProtNLM"/>
    </source>
</evidence>
<dbReference type="OrthoDB" id="9157310at2"/>
<feature type="transmembrane region" description="Helical" evidence="1">
    <location>
        <begin position="143"/>
        <end position="162"/>
    </location>
</feature>
<keyword evidence="1" id="KW-0812">Transmembrane</keyword>
<evidence type="ECO:0000313" key="3">
    <source>
        <dbReference type="Proteomes" id="UP000189733"/>
    </source>
</evidence>
<feature type="transmembrane region" description="Helical" evidence="1">
    <location>
        <begin position="58"/>
        <end position="79"/>
    </location>
</feature>
<evidence type="ECO:0000313" key="2">
    <source>
        <dbReference type="EMBL" id="SKA67626.1"/>
    </source>
</evidence>
<feature type="transmembrane region" description="Helical" evidence="1">
    <location>
        <begin position="100"/>
        <end position="131"/>
    </location>
</feature>
<reference evidence="2 3" key="1">
    <citation type="submission" date="2017-02" db="EMBL/GenBank/DDBJ databases">
        <authorList>
            <person name="Peterson S.W."/>
        </authorList>
    </citation>
    <scope>NUCLEOTIDE SEQUENCE [LARGE SCALE GENOMIC DNA]</scope>
    <source>
        <strain evidence="2 3">DSM 18034</strain>
    </source>
</reference>
<protein>
    <recommendedName>
        <fullName evidence="4">Fluoroquinolone transport system permease protein</fullName>
    </recommendedName>
</protein>
<dbReference type="Proteomes" id="UP000189733">
    <property type="component" value="Unassembled WGS sequence"/>
</dbReference>
<name>A0A1T4VRN5_9BACT</name>
<feature type="transmembrane region" description="Helical" evidence="1">
    <location>
        <begin position="191"/>
        <end position="214"/>
    </location>
</feature>
<evidence type="ECO:0000256" key="1">
    <source>
        <dbReference type="SAM" id="Phobius"/>
    </source>
</evidence>
<gene>
    <name evidence="2" type="ORF">SAMN02745702_00859</name>
</gene>
<keyword evidence="1" id="KW-0472">Membrane</keyword>
<feature type="transmembrane region" description="Helical" evidence="1">
    <location>
        <begin position="169"/>
        <end position="185"/>
    </location>
</feature>
<proteinExistence type="predicted"/>
<dbReference type="RefSeq" id="WP_078684162.1">
    <property type="nucleotide sequence ID" value="NZ_FUYA01000002.1"/>
</dbReference>
<accession>A0A1T4VRN5</accession>
<keyword evidence="1" id="KW-1133">Transmembrane helix</keyword>